<accession>A0AAX6FXG7</accession>
<keyword evidence="3" id="KW-1185">Reference proteome</keyword>
<feature type="compositionally biased region" description="Gly residues" evidence="1">
    <location>
        <begin position="15"/>
        <end position="37"/>
    </location>
</feature>
<dbReference type="Proteomes" id="UP001140949">
    <property type="component" value="Unassembled WGS sequence"/>
</dbReference>
<name>A0AAX6FXG7_IRIPA</name>
<feature type="region of interest" description="Disordered" evidence="1">
    <location>
        <begin position="1"/>
        <end position="42"/>
    </location>
</feature>
<evidence type="ECO:0000313" key="3">
    <source>
        <dbReference type="Proteomes" id="UP001140949"/>
    </source>
</evidence>
<evidence type="ECO:0000313" key="2">
    <source>
        <dbReference type="EMBL" id="KAJ6821104.1"/>
    </source>
</evidence>
<proteinExistence type="predicted"/>
<dbReference type="EMBL" id="JANAVB010025196">
    <property type="protein sequence ID" value="KAJ6821104.1"/>
    <property type="molecule type" value="Genomic_DNA"/>
</dbReference>
<comment type="caution">
    <text evidence="2">The sequence shown here is derived from an EMBL/GenBank/DDBJ whole genome shotgun (WGS) entry which is preliminary data.</text>
</comment>
<gene>
    <name evidence="2" type="ORF">M6B38_395250</name>
</gene>
<sequence length="180" mass="20048">MGSVEALLPAEDGSQGVGWHGRGSGSDGAVHGGAGEGSGKRWETPLWSFVGARRGFGDGAARGDPTTGAWLRWPRRRVVHAAPTSGRRGEHEAPELQLYRRRRSPCRFERSRVALARLGVPGYSWRIPGARRKGKSPRLQRLIGVSRWRCWWVEHDEGFDVNVMGDGIRRIDTDTQIRTR</sequence>
<organism evidence="2 3">
    <name type="scientific">Iris pallida</name>
    <name type="common">Sweet iris</name>
    <dbReference type="NCBI Taxonomy" id="29817"/>
    <lineage>
        <taxon>Eukaryota</taxon>
        <taxon>Viridiplantae</taxon>
        <taxon>Streptophyta</taxon>
        <taxon>Embryophyta</taxon>
        <taxon>Tracheophyta</taxon>
        <taxon>Spermatophyta</taxon>
        <taxon>Magnoliopsida</taxon>
        <taxon>Liliopsida</taxon>
        <taxon>Asparagales</taxon>
        <taxon>Iridaceae</taxon>
        <taxon>Iridoideae</taxon>
        <taxon>Irideae</taxon>
        <taxon>Iris</taxon>
    </lineage>
</organism>
<evidence type="ECO:0000256" key="1">
    <source>
        <dbReference type="SAM" id="MobiDB-lite"/>
    </source>
</evidence>
<reference evidence="2" key="2">
    <citation type="submission" date="2023-04" db="EMBL/GenBank/DDBJ databases">
        <authorList>
            <person name="Bruccoleri R.E."/>
            <person name="Oakeley E.J."/>
            <person name="Faust A.-M."/>
            <person name="Dessus-Babus S."/>
            <person name="Altorfer M."/>
            <person name="Burckhardt D."/>
            <person name="Oertli M."/>
            <person name="Naumann U."/>
            <person name="Petersen F."/>
            <person name="Wong J."/>
        </authorList>
    </citation>
    <scope>NUCLEOTIDE SEQUENCE</scope>
    <source>
        <strain evidence="2">GSM-AAB239-AS_SAM_17_03QT</strain>
        <tissue evidence="2">Leaf</tissue>
    </source>
</reference>
<reference evidence="2" key="1">
    <citation type="journal article" date="2023" name="GigaByte">
        <title>Genome assembly of the bearded iris, Iris pallida Lam.</title>
        <authorList>
            <person name="Bruccoleri R.E."/>
            <person name="Oakeley E.J."/>
            <person name="Faust A.M.E."/>
            <person name="Altorfer M."/>
            <person name="Dessus-Babus S."/>
            <person name="Burckhardt D."/>
            <person name="Oertli M."/>
            <person name="Naumann U."/>
            <person name="Petersen F."/>
            <person name="Wong J."/>
        </authorList>
    </citation>
    <scope>NUCLEOTIDE SEQUENCE</scope>
    <source>
        <strain evidence="2">GSM-AAB239-AS_SAM_17_03QT</strain>
    </source>
</reference>
<protein>
    <submittedName>
        <fullName evidence="2">Formin-like protein 6 isoform X1</fullName>
    </submittedName>
</protein>
<dbReference type="AlphaFoldDB" id="A0AAX6FXG7"/>